<feature type="region of interest" description="Disordered" evidence="1">
    <location>
        <begin position="19"/>
        <end position="57"/>
    </location>
</feature>
<feature type="compositionally biased region" description="Basic residues" evidence="1">
    <location>
        <begin position="36"/>
        <end position="46"/>
    </location>
</feature>
<evidence type="ECO:0000313" key="3">
    <source>
        <dbReference type="Proteomes" id="UP001218188"/>
    </source>
</evidence>
<dbReference type="AlphaFoldDB" id="A0AAD6SVS0"/>
<name>A0AAD6SVS0_9AGAR</name>
<proteinExistence type="predicted"/>
<keyword evidence="3" id="KW-1185">Reference proteome</keyword>
<evidence type="ECO:0000313" key="2">
    <source>
        <dbReference type="EMBL" id="KAJ7034951.1"/>
    </source>
</evidence>
<dbReference type="EMBL" id="JARJCM010000053">
    <property type="protein sequence ID" value="KAJ7034951.1"/>
    <property type="molecule type" value="Genomic_DNA"/>
</dbReference>
<reference evidence="2" key="1">
    <citation type="submission" date="2023-03" db="EMBL/GenBank/DDBJ databases">
        <title>Massive genome expansion in bonnet fungi (Mycena s.s.) driven by repeated elements and novel gene families across ecological guilds.</title>
        <authorList>
            <consortium name="Lawrence Berkeley National Laboratory"/>
            <person name="Harder C.B."/>
            <person name="Miyauchi S."/>
            <person name="Viragh M."/>
            <person name="Kuo A."/>
            <person name="Thoen E."/>
            <person name="Andreopoulos B."/>
            <person name="Lu D."/>
            <person name="Skrede I."/>
            <person name="Drula E."/>
            <person name="Henrissat B."/>
            <person name="Morin E."/>
            <person name="Kohler A."/>
            <person name="Barry K."/>
            <person name="LaButti K."/>
            <person name="Morin E."/>
            <person name="Salamov A."/>
            <person name="Lipzen A."/>
            <person name="Mereny Z."/>
            <person name="Hegedus B."/>
            <person name="Baldrian P."/>
            <person name="Stursova M."/>
            <person name="Weitz H."/>
            <person name="Taylor A."/>
            <person name="Grigoriev I.V."/>
            <person name="Nagy L.G."/>
            <person name="Martin F."/>
            <person name="Kauserud H."/>
        </authorList>
    </citation>
    <scope>NUCLEOTIDE SEQUENCE</scope>
    <source>
        <strain evidence="2">CBHHK200</strain>
    </source>
</reference>
<evidence type="ECO:0000256" key="1">
    <source>
        <dbReference type="SAM" id="MobiDB-lite"/>
    </source>
</evidence>
<dbReference type="Proteomes" id="UP001218188">
    <property type="component" value="Unassembled WGS sequence"/>
</dbReference>
<organism evidence="2 3">
    <name type="scientific">Mycena alexandri</name>
    <dbReference type="NCBI Taxonomy" id="1745969"/>
    <lineage>
        <taxon>Eukaryota</taxon>
        <taxon>Fungi</taxon>
        <taxon>Dikarya</taxon>
        <taxon>Basidiomycota</taxon>
        <taxon>Agaricomycotina</taxon>
        <taxon>Agaricomycetes</taxon>
        <taxon>Agaricomycetidae</taxon>
        <taxon>Agaricales</taxon>
        <taxon>Marasmiineae</taxon>
        <taxon>Mycenaceae</taxon>
        <taxon>Mycena</taxon>
    </lineage>
</organism>
<comment type="caution">
    <text evidence="2">The sequence shown here is derived from an EMBL/GenBank/DDBJ whole genome shotgun (WGS) entry which is preliminary data.</text>
</comment>
<gene>
    <name evidence="2" type="ORF">C8F04DRAFT_1233888</name>
</gene>
<accession>A0AAD6SVS0</accession>
<sequence length="1005" mass="113574">MLRCCWRPVVQLGRPFLARPATNIHSPPKTPAQINRTRRWTPRPKSKPTSLPPPKNPLSAGPLAALHAFLAPANLAAKEPRTYTPKDLHKLYLAVKALPPRPKGHPLNIYELNELLVLFGSLSVPPPRSTSVHVHSFVLRLSPAPFRTYWPLVLELAEQIRVRPIRASRSSAHHYWVMRAHLASMGRSPGGVTADPADAATAHYIRIRKTNKPLLHLPYLAKMLAFRRPTHLPQIVRHLCAALEAPQADHRLTNLLWKLVLGAPVPTPIQAIVLAMLWTRLERHPYPSPPRDAKLLRNIFYMRASYHPRPYRALTIPHLCAALATALFPHFNHRFPVEVSTWAAQEAKAVFNPDCPPAARWDSLAVLALCAAPKLVSSSGGTASRARIGVKESREYDGHTTWRTVFALAMFERTVPQGASDSVATAVRRLWLAWKDAGGNPPPFVRRVVVGAFFRLAARTRDGPLKDGCVRYCAKHHLWGGIQRDVVQTTNLLVDYVFATMYATSGRAKDWSEIFETLPVDSAISWRARVADALLRELLPRDVMAAYGLYTFCEKSNLTIPTDLVHGLAVALARGYYPTEALMFLNDARFSPDQTEKLLECILRTLLRERHTFRDLPLADALLPAIQRLYLKTGRTPATSTKFPLRYALRLLADSERPTATVQLLRILDARQPSFFSQNFYLRMMRVLVRRHQGAAVQLLRIVHRFPARARQNFRRKLTLGLARSRAHTLAAAAYRFGGTLQQPRTVRERLARAVGFRVNRRDGEPPIRRLALRIKALMGRARRDVPTVRYGVALLARVGRIRAAKLAVLSAYQMGMGQRTITWLGNAVLNGALHRTKSRNARAVRHVLNNRQQLETNVGFLQDRVTVNILVKVLLRWVNAMDGAQIRMLFDHLVRGGYPVPARWRGRGGVPFGTTAAKRGFMVEINLQRLSPFISFQRHVRPLYRMFVKALHLQKDHQGARVVLGILHDVEDEVMARRHEQRRARLAGIKRKKTKLLVALNKIK</sequence>
<protein>
    <submittedName>
        <fullName evidence="2">Uncharacterized protein</fullName>
    </submittedName>
</protein>